<evidence type="ECO:0000256" key="1">
    <source>
        <dbReference type="SAM" id="MobiDB-lite"/>
    </source>
</evidence>
<protein>
    <submittedName>
        <fullName evidence="3">DUF4240 domain-containing protein</fullName>
    </submittedName>
</protein>
<evidence type="ECO:0000259" key="2">
    <source>
        <dbReference type="Pfam" id="PF14024"/>
    </source>
</evidence>
<evidence type="ECO:0000313" key="3">
    <source>
        <dbReference type="EMBL" id="NJQ16185.1"/>
    </source>
</evidence>
<accession>A0ABX1CAN5</accession>
<comment type="caution">
    <text evidence="3">The sequence shown here is derived from an EMBL/GenBank/DDBJ whole genome shotgun (WGS) entry which is preliminary data.</text>
</comment>
<dbReference type="Pfam" id="PF14024">
    <property type="entry name" value="DUF4240"/>
    <property type="match status" value="1"/>
</dbReference>
<name>A0ABX1CAN5_9ACTN</name>
<feature type="region of interest" description="Disordered" evidence="1">
    <location>
        <begin position="1"/>
        <end position="50"/>
    </location>
</feature>
<dbReference type="EMBL" id="JAAVJC010000127">
    <property type="protein sequence ID" value="NJQ16185.1"/>
    <property type="molecule type" value="Genomic_DNA"/>
</dbReference>
<sequence>MSRGRPRPGVGRSRAAPRRGGSAVPPVRPPGGCRVPGRPDGRRRPPGCRAPCGWRPLRSLPARERVRRALRRGRADAGCVEETEFWEIVDSTREAAGEDPDDHADLLVERLSALDPVAVTDFARHFESRFQRAYRWDLWGAAWVLLDGASDDCFENFRCWLIARGRRVFEGALHDPDALAELLPRFDEESDGEAEDIGYAAFDAYEQLTGDELPELGLPEAPDEPLGVPVDFEDDGALAAAYPRLWARFRSGTGDAPRQVGGEGLA</sequence>
<dbReference type="Proteomes" id="UP000727056">
    <property type="component" value="Unassembled WGS sequence"/>
</dbReference>
<evidence type="ECO:0000313" key="4">
    <source>
        <dbReference type="Proteomes" id="UP000727056"/>
    </source>
</evidence>
<reference evidence="3 4" key="1">
    <citation type="submission" date="2020-03" db="EMBL/GenBank/DDBJ databases">
        <title>Draft genome of Streptomyces sp. ventii, isolated from the Axial Seamount in the Pacific Ocean, and resequencing of the two type strains Streptomyces lonarensis strain NCL 716 and Streptomyces bohaiensis strain 11A07.</title>
        <authorList>
            <person name="Loughran R.M."/>
            <person name="Pfannmuller K.M."/>
            <person name="Wasson B.J."/>
            <person name="Deadmond M.C."/>
            <person name="Paddock B.E."/>
            <person name="Koyack M.J."/>
            <person name="Gallegos D.A."/>
            <person name="Mitchell E.A."/>
            <person name="Ushijima B."/>
            <person name="Saw J.H."/>
            <person name="Mcphail K.L."/>
            <person name="Videau P."/>
        </authorList>
    </citation>
    <scope>NUCLEOTIDE SEQUENCE [LARGE SCALE GENOMIC DNA]</scope>
    <source>
        <strain evidence="3 4">11A07</strain>
    </source>
</reference>
<feature type="compositionally biased region" description="Low complexity" evidence="1">
    <location>
        <begin position="7"/>
        <end position="36"/>
    </location>
</feature>
<proteinExistence type="predicted"/>
<gene>
    <name evidence="3" type="ORF">HCN52_14885</name>
</gene>
<organism evidence="3 4">
    <name type="scientific">Streptomyces bohaiensis</name>
    <dbReference type="NCBI Taxonomy" id="1431344"/>
    <lineage>
        <taxon>Bacteria</taxon>
        <taxon>Bacillati</taxon>
        <taxon>Actinomycetota</taxon>
        <taxon>Actinomycetes</taxon>
        <taxon>Kitasatosporales</taxon>
        <taxon>Streptomycetaceae</taxon>
        <taxon>Streptomyces</taxon>
    </lineage>
</organism>
<keyword evidence="4" id="KW-1185">Reference proteome</keyword>
<feature type="domain" description="DUF4240" evidence="2">
    <location>
        <begin position="81"/>
        <end position="207"/>
    </location>
</feature>
<dbReference type="InterPro" id="IPR025334">
    <property type="entry name" value="DUF4240"/>
</dbReference>